<evidence type="ECO:0008006" key="3">
    <source>
        <dbReference type="Google" id="ProtNLM"/>
    </source>
</evidence>
<accession>A0A2U2EJK0</accession>
<sequence>MVKNNLKLVKLFLFCFICTLGMTIFIDKSAVYADGGNLIVISSDKQQLKKGDILTYSIDMPTNEDVMAAMLTIKYDDAKLEPLYAQSDIGKSIQPGSVLNSSTSDYNIDCDGNIKIVMVSNSDKIATGNICTMSFKVKPNTTGNIDINVKKCETCNNEILSNSTTKLNKASVMIQTEETETSEDKISLDKTAISIEAGKTGVINIIGDIKDNDIK</sequence>
<dbReference type="CDD" id="cd08547">
    <property type="entry name" value="Type_II_cohesin"/>
    <property type="match status" value="1"/>
</dbReference>
<evidence type="ECO:0000313" key="1">
    <source>
        <dbReference type="EMBL" id="PWE84694.1"/>
    </source>
</evidence>
<dbReference type="RefSeq" id="WP_109257037.1">
    <property type="nucleotide sequence ID" value="NZ_JRFS01000002.1"/>
</dbReference>
<dbReference type="GO" id="GO:0030246">
    <property type="term" value="F:carbohydrate binding"/>
    <property type="evidence" value="ECO:0007669"/>
    <property type="project" value="InterPro"/>
</dbReference>
<gene>
    <name evidence="1" type="ORF">LD38_01070</name>
</gene>
<reference evidence="1 2" key="1">
    <citation type="submission" date="2014-09" db="EMBL/GenBank/DDBJ databases">
        <title>Butyrate-producing bacteria isolated from human gut.</title>
        <authorList>
            <person name="Zhang Q."/>
            <person name="Zhao L."/>
        </authorList>
    </citation>
    <scope>NUCLEOTIDE SEQUENCE [LARGE SCALE GENOMIC DNA]</scope>
    <source>
        <strain evidence="1 2">R22</strain>
    </source>
</reference>
<name>A0A2U2EJK0_9FIRM</name>
<dbReference type="SUPFAM" id="SSF49384">
    <property type="entry name" value="Carbohydrate-binding domain"/>
    <property type="match status" value="1"/>
</dbReference>
<dbReference type="Gene3D" id="2.60.40.680">
    <property type="match status" value="1"/>
</dbReference>
<dbReference type="AlphaFoldDB" id="A0A2U2EJK0"/>
<protein>
    <recommendedName>
        <fullName evidence="3">Cohesin domain-containing protein</fullName>
    </recommendedName>
</protein>
<proteinExistence type="predicted"/>
<comment type="caution">
    <text evidence="1">The sequence shown here is derived from an EMBL/GenBank/DDBJ whole genome shotgun (WGS) entry which is preliminary data.</text>
</comment>
<dbReference type="EMBL" id="JRFS01000002">
    <property type="protein sequence ID" value="PWE84694.1"/>
    <property type="molecule type" value="Genomic_DNA"/>
</dbReference>
<organism evidence="1 2">
    <name type="scientific">Agathobacter rectalis</name>
    <dbReference type="NCBI Taxonomy" id="39491"/>
    <lineage>
        <taxon>Bacteria</taxon>
        <taxon>Bacillati</taxon>
        <taxon>Bacillota</taxon>
        <taxon>Clostridia</taxon>
        <taxon>Lachnospirales</taxon>
        <taxon>Lachnospiraceae</taxon>
        <taxon>Agathobacter</taxon>
    </lineage>
</organism>
<dbReference type="Proteomes" id="UP000245905">
    <property type="component" value="Unassembled WGS sequence"/>
</dbReference>
<evidence type="ECO:0000313" key="2">
    <source>
        <dbReference type="Proteomes" id="UP000245905"/>
    </source>
</evidence>
<dbReference type="InterPro" id="IPR008965">
    <property type="entry name" value="CBM2/CBM3_carb-bd_dom_sf"/>
</dbReference>